<organism evidence="1 2">
    <name type="scientific">Gossypium mustelinum</name>
    <name type="common">Cotton</name>
    <name type="synonym">Gossypium caicoense</name>
    <dbReference type="NCBI Taxonomy" id="34275"/>
    <lineage>
        <taxon>Eukaryota</taxon>
        <taxon>Viridiplantae</taxon>
        <taxon>Streptophyta</taxon>
        <taxon>Embryophyta</taxon>
        <taxon>Tracheophyta</taxon>
        <taxon>Spermatophyta</taxon>
        <taxon>Magnoliopsida</taxon>
        <taxon>eudicotyledons</taxon>
        <taxon>Gunneridae</taxon>
        <taxon>Pentapetalae</taxon>
        <taxon>rosids</taxon>
        <taxon>malvids</taxon>
        <taxon>Malvales</taxon>
        <taxon>Malvaceae</taxon>
        <taxon>Malvoideae</taxon>
        <taxon>Gossypium</taxon>
    </lineage>
</organism>
<dbReference type="EMBL" id="CM017644">
    <property type="protein sequence ID" value="TYJ20201.1"/>
    <property type="molecule type" value="Genomic_DNA"/>
</dbReference>
<dbReference type="Proteomes" id="UP000323597">
    <property type="component" value="Chromosome A09"/>
</dbReference>
<evidence type="ECO:0000313" key="2">
    <source>
        <dbReference type="Proteomes" id="UP000323597"/>
    </source>
</evidence>
<keyword evidence="2" id="KW-1185">Reference proteome</keyword>
<gene>
    <name evidence="1" type="ORF">E1A91_A09G246800v1</name>
</gene>
<sequence>MYDNESYTLNRGLPFCSNQARADQIAQMVHKKD</sequence>
<accession>A0A5D2Y4W0</accession>
<proteinExistence type="predicted"/>
<protein>
    <submittedName>
        <fullName evidence="1">Uncharacterized protein</fullName>
    </submittedName>
</protein>
<reference evidence="1 2" key="1">
    <citation type="submission" date="2019-07" db="EMBL/GenBank/DDBJ databases">
        <title>WGS assembly of Gossypium mustelinum.</title>
        <authorList>
            <person name="Chen Z.J."/>
            <person name="Sreedasyam A."/>
            <person name="Ando A."/>
            <person name="Song Q."/>
            <person name="De L."/>
            <person name="Hulse-Kemp A."/>
            <person name="Ding M."/>
            <person name="Ye W."/>
            <person name="Kirkbride R."/>
            <person name="Jenkins J."/>
            <person name="Plott C."/>
            <person name="Lovell J."/>
            <person name="Lin Y.-M."/>
            <person name="Vaughn R."/>
            <person name="Liu B."/>
            <person name="Li W."/>
            <person name="Simpson S."/>
            <person name="Scheffler B."/>
            <person name="Saski C."/>
            <person name="Grover C."/>
            <person name="Hu G."/>
            <person name="Conover J."/>
            <person name="Carlson J."/>
            <person name="Shu S."/>
            <person name="Boston L."/>
            <person name="Williams M."/>
            <person name="Peterson D."/>
            <person name="Mcgee K."/>
            <person name="Jones D."/>
            <person name="Wendel J."/>
            <person name="Stelly D."/>
            <person name="Grimwood J."/>
            <person name="Schmutz J."/>
        </authorList>
    </citation>
    <scope>NUCLEOTIDE SEQUENCE [LARGE SCALE GENOMIC DNA]</scope>
    <source>
        <strain evidence="1">1408120.09</strain>
    </source>
</reference>
<dbReference type="AlphaFoldDB" id="A0A5D2Y4W0"/>
<name>A0A5D2Y4W0_GOSMU</name>
<evidence type="ECO:0000313" key="1">
    <source>
        <dbReference type="EMBL" id="TYJ20201.1"/>
    </source>
</evidence>